<dbReference type="STRING" id="1005928.SAMN04487859_12328"/>
<proteinExistence type="predicted"/>
<sequence>MTLHLIKLSVGTKSVEDLIAWQDNPRAKGADGHPRHVTRMWPKREAELLQGGSIYWVIQGLVQCRQSILRLDEVIGGDGIRRCAIVLDPAIIRTATAQKRPFQGWRYLPGADAPPDISAARSSDDALPPELSAALADIGVL</sequence>
<dbReference type="Pfam" id="PF07370">
    <property type="entry name" value="DUF1489"/>
    <property type="match status" value="1"/>
</dbReference>
<dbReference type="Proteomes" id="UP000198599">
    <property type="component" value="Unassembled WGS sequence"/>
</dbReference>
<dbReference type="InterPro" id="IPR008320">
    <property type="entry name" value="UCP032025"/>
</dbReference>
<evidence type="ECO:0000313" key="2">
    <source>
        <dbReference type="Proteomes" id="UP000198599"/>
    </source>
</evidence>
<gene>
    <name evidence="1" type="ORF">SAMN04487859_12328</name>
</gene>
<name>A0A1I5FZB1_9RHOB</name>
<organism evidence="1 2">
    <name type="scientific">Roseovarius lutimaris</name>
    <dbReference type="NCBI Taxonomy" id="1005928"/>
    <lineage>
        <taxon>Bacteria</taxon>
        <taxon>Pseudomonadati</taxon>
        <taxon>Pseudomonadota</taxon>
        <taxon>Alphaproteobacteria</taxon>
        <taxon>Rhodobacterales</taxon>
        <taxon>Roseobacteraceae</taxon>
        <taxon>Roseovarius</taxon>
    </lineage>
</organism>
<dbReference type="AlphaFoldDB" id="A0A1I5FZB1"/>
<dbReference type="EMBL" id="FOVP01000023">
    <property type="protein sequence ID" value="SFO28969.1"/>
    <property type="molecule type" value="Genomic_DNA"/>
</dbReference>
<reference evidence="2" key="1">
    <citation type="submission" date="2016-10" db="EMBL/GenBank/DDBJ databases">
        <authorList>
            <person name="Varghese N."/>
            <person name="Submissions S."/>
        </authorList>
    </citation>
    <scope>NUCLEOTIDE SEQUENCE [LARGE SCALE GENOMIC DNA]</scope>
    <source>
        <strain evidence="2">DSM 28463</strain>
    </source>
</reference>
<keyword evidence="2" id="KW-1185">Reference proteome</keyword>
<accession>A0A1I5FZB1</accession>
<protein>
    <submittedName>
        <fullName evidence="1">Uncharacterized protein</fullName>
    </submittedName>
</protein>
<dbReference type="PIRSF" id="PIRSF032025">
    <property type="entry name" value="UCP032025"/>
    <property type="match status" value="1"/>
</dbReference>
<dbReference type="OrthoDB" id="9798292at2"/>
<evidence type="ECO:0000313" key="1">
    <source>
        <dbReference type="EMBL" id="SFO28969.1"/>
    </source>
</evidence>
<dbReference type="RefSeq" id="WP_092841716.1">
    <property type="nucleotide sequence ID" value="NZ_FOVP01000023.1"/>
</dbReference>